<dbReference type="CDD" id="cd06986">
    <property type="entry name" value="cupin_MmsR-like_N"/>
    <property type="match status" value="1"/>
</dbReference>
<dbReference type="InterPro" id="IPR003313">
    <property type="entry name" value="AraC-bd"/>
</dbReference>
<dbReference type="Pfam" id="PF02311">
    <property type="entry name" value="AraC_binding"/>
    <property type="match status" value="1"/>
</dbReference>
<dbReference type="PANTHER" id="PTHR43280">
    <property type="entry name" value="ARAC-FAMILY TRANSCRIPTIONAL REGULATOR"/>
    <property type="match status" value="1"/>
</dbReference>
<dbReference type="InterPro" id="IPR020449">
    <property type="entry name" value="Tscrpt_reg_AraC-type_HTH"/>
</dbReference>
<comment type="caution">
    <text evidence="5">The sequence shown here is derived from an EMBL/GenBank/DDBJ whole genome shotgun (WGS) entry which is preliminary data.</text>
</comment>
<feature type="domain" description="HTH araC/xylS-type" evidence="4">
    <location>
        <begin position="180"/>
        <end position="278"/>
    </location>
</feature>
<dbReference type="PROSITE" id="PS01124">
    <property type="entry name" value="HTH_ARAC_FAMILY_2"/>
    <property type="match status" value="1"/>
</dbReference>
<evidence type="ECO:0000256" key="2">
    <source>
        <dbReference type="ARBA" id="ARBA00023125"/>
    </source>
</evidence>
<dbReference type="RefSeq" id="WP_379316772.1">
    <property type="nucleotide sequence ID" value="NZ_JBHTLM010000002.1"/>
</dbReference>
<accession>A0ABW3RT19</accession>
<protein>
    <submittedName>
        <fullName evidence="5">AraC family transcriptional regulator</fullName>
    </submittedName>
</protein>
<organism evidence="5 6">
    <name type="scientific">Paenibacillus puldeungensis</name>
    <dbReference type="NCBI Taxonomy" id="696536"/>
    <lineage>
        <taxon>Bacteria</taxon>
        <taxon>Bacillati</taxon>
        <taxon>Bacillota</taxon>
        <taxon>Bacilli</taxon>
        <taxon>Bacillales</taxon>
        <taxon>Paenibacillaceae</taxon>
        <taxon>Paenibacillus</taxon>
    </lineage>
</organism>
<keyword evidence="3" id="KW-0804">Transcription</keyword>
<evidence type="ECO:0000256" key="3">
    <source>
        <dbReference type="ARBA" id="ARBA00023163"/>
    </source>
</evidence>
<dbReference type="SMART" id="SM00342">
    <property type="entry name" value="HTH_ARAC"/>
    <property type="match status" value="1"/>
</dbReference>
<dbReference type="Gene3D" id="2.60.120.280">
    <property type="entry name" value="Regulatory protein AraC"/>
    <property type="match status" value="1"/>
</dbReference>
<reference evidence="6" key="1">
    <citation type="journal article" date="2019" name="Int. J. Syst. Evol. Microbiol.">
        <title>The Global Catalogue of Microorganisms (GCM) 10K type strain sequencing project: providing services to taxonomists for standard genome sequencing and annotation.</title>
        <authorList>
            <consortium name="The Broad Institute Genomics Platform"/>
            <consortium name="The Broad Institute Genome Sequencing Center for Infectious Disease"/>
            <person name="Wu L."/>
            <person name="Ma J."/>
        </authorList>
    </citation>
    <scope>NUCLEOTIDE SEQUENCE [LARGE SCALE GENOMIC DNA]</scope>
    <source>
        <strain evidence="6">CCUG 59189</strain>
    </source>
</reference>
<dbReference type="InterPro" id="IPR009057">
    <property type="entry name" value="Homeodomain-like_sf"/>
</dbReference>
<keyword evidence="2" id="KW-0238">DNA-binding</keyword>
<dbReference type="Gene3D" id="1.10.10.60">
    <property type="entry name" value="Homeodomain-like"/>
    <property type="match status" value="2"/>
</dbReference>
<keyword evidence="6" id="KW-1185">Reference proteome</keyword>
<dbReference type="PRINTS" id="PR00032">
    <property type="entry name" value="HTHARAC"/>
</dbReference>
<dbReference type="SUPFAM" id="SSF46689">
    <property type="entry name" value="Homeodomain-like"/>
    <property type="match status" value="2"/>
</dbReference>
<keyword evidence="1" id="KW-0805">Transcription regulation</keyword>
<dbReference type="SUPFAM" id="SSF51215">
    <property type="entry name" value="Regulatory protein AraC"/>
    <property type="match status" value="1"/>
</dbReference>
<dbReference type="Pfam" id="PF12833">
    <property type="entry name" value="HTH_18"/>
    <property type="match status" value="1"/>
</dbReference>
<evidence type="ECO:0000313" key="5">
    <source>
        <dbReference type="EMBL" id="MFD1175427.1"/>
    </source>
</evidence>
<dbReference type="InterPro" id="IPR018060">
    <property type="entry name" value="HTH_AraC"/>
</dbReference>
<name>A0ABW3RT19_9BACL</name>
<dbReference type="InterPro" id="IPR037923">
    <property type="entry name" value="HTH-like"/>
</dbReference>
<dbReference type="PANTHER" id="PTHR43280:SF28">
    <property type="entry name" value="HTH-TYPE TRANSCRIPTIONAL ACTIVATOR RHAS"/>
    <property type="match status" value="1"/>
</dbReference>
<dbReference type="Proteomes" id="UP001597262">
    <property type="component" value="Unassembled WGS sequence"/>
</dbReference>
<evidence type="ECO:0000259" key="4">
    <source>
        <dbReference type="PROSITE" id="PS01124"/>
    </source>
</evidence>
<gene>
    <name evidence="5" type="ORF">ACFQ3W_03820</name>
</gene>
<evidence type="ECO:0000256" key="1">
    <source>
        <dbReference type="ARBA" id="ARBA00023015"/>
    </source>
</evidence>
<sequence>MREHIFLPKPLFPRHFCFPDFIGGYSDFPEHAVNREFQTKENHLDIYYNLHIVLNGKGYLHTEGRTYELTAGQGFLYGPGLRQRYYSDFHEPWNIRWVHFYGLRLEELLNGKGIGDPWLFALSDLPSIKAILDRMLQLGRNFQVEDEYAIASTLYELLLRILSTSTQLNVSAGQGADRIRSVANYIRSHSFEPITLEQAAATAGYSTHYFSRQFNRMFSMSFSDFLLESRLLHAKQLLSSTSLTIKHIALESGFSQSSYFITCFKRSEGMTPSRFRMLHQTDADKSAK</sequence>
<dbReference type="EMBL" id="JBHTLM010000002">
    <property type="protein sequence ID" value="MFD1175427.1"/>
    <property type="molecule type" value="Genomic_DNA"/>
</dbReference>
<evidence type="ECO:0000313" key="6">
    <source>
        <dbReference type="Proteomes" id="UP001597262"/>
    </source>
</evidence>
<proteinExistence type="predicted"/>